<name>A0A2K9NNG6_BACTC</name>
<dbReference type="RefSeq" id="WP_102242327.1">
    <property type="nucleotide sequence ID" value="NZ_CP025704.1"/>
</dbReference>
<evidence type="ECO:0000313" key="2">
    <source>
        <dbReference type="Proteomes" id="UP000235584"/>
    </source>
</evidence>
<keyword evidence="2" id="KW-1185">Reference proteome</keyword>
<reference evidence="1 2" key="1">
    <citation type="submission" date="2018-01" db="EMBL/GenBank/DDBJ databases">
        <title>Complete genome sequence of Bacteriovorax stolpii DSM12778.</title>
        <authorList>
            <person name="Tang B."/>
            <person name="Chang J."/>
        </authorList>
    </citation>
    <scope>NUCLEOTIDE SEQUENCE [LARGE SCALE GENOMIC DNA]</scope>
    <source>
        <strain evidence="1 2">DSM 12778</strain>
    </source>
</reference>
<organism evidence="1 2">
    <name type="scientific">Bacteriovorax stolpii</name>
    <name type="common">Bdellovibrio stolpii</name>
    <dbReference type="NCBI Taxonomy" id="960"/>
    <lineage>
        <taxon>Bacteria</taxon>
        <taxon>Pseudomonadati</taxon>
        <taxon>Bdellovibrionota</taxon>
        <taxon>Bacteriovoracia</taxon>
        <taxon>Bacteriovoracales</taxon>
        <taxon>Bacteriovoracaceae</taxon>
        <taxon>Bacteriovorax</taxon>
    </lineage>
</organism>
<dbReference type="KEGG" id="bsto:C0V70_02705"/>
<dbReference type="EMBL" id="CP025704">
    <property type="protein sequence ID" value="AUN97032.1"/>
    <property type="molecule type" value="Genomic_DNA"/>
</dbReference>
<protein>
    <submittedName>
        <fullName evidence="1">Uncharacterized protein</fullName>
    </submittedName>
</protein>
<sequence>MLMALTLFAGCSLFTPTPEPTAKPMTFHDKKNCSPKAYEYINKRDEAREKKITLYEHNQLQTHTVDFFLEKEKDLLSCSQGLKDNYACLAVGINSNSKLEFVDVADEVNKLDESVKNCLVKKLQSYDYRSLKAKFGNKFIMPLKMAAKKD</sequence>
<dbReference type="AlphaFoldDB" id="A0A2K9NNG6"/>
<evidence type="ECO:0000313" key="1">
    <source>
        <dbReference type="EMBL" id="AUN97032.1"/>
    </source>
</evidence>
<accession>A0A2K9NNG6</accession>
<proteinExistence type="predicted"/>
<dbReference type="Proteomes" id="UP000235584">
    <property type="component" value="Chromosome"/>
</dbReference>
<gene>
    <name evidence="1" type="ORF">C0V70_02705</name>
</gene>